<keyword evidence="5 18" id="KW-1133">Transmembrane helix</keyword>
<evidence type="ECO:0000313" key="21">
    <source>
        <dbReference type="EMBL" id="CAF0748590.1"/>
    </source>
</evidence>
<dbReference type="Gene3D" id="3.40.190.10">
    <property type="entry name" value="Periplasmic binding protein-like II"/>
    <property type="match status" value="2"/>
</dbReference>
<dbReference type="PRINTS" id="PR00177">
    <property type="entry name" value="NMDARECEPTOR"/>
</dbReference>
<dbReference type="GO" id="GO:0045211">
    <property type="term" value="C:postsynaptic membrane"/>
    <property type="evidence" value="ECO:0007669"/>
    <property type="project" value="UniProtKB-SubCell"/>
</dbReference>
<feature type="binding site" evidence="15">
    <location>
        <position position="597"/>
    </location>
    <ligand>
        <name>L-glutamate</name>
        <dbReference type="ChEBI" id="CHEBI:29985"/>
    </ligand>
</feature>
<keyword evidence="17" id="KW-1015">Disulfide bond</keyword>
<feature type="binding site" evidence="15">
    <location>
        <position position="604"/>
    </location>
    <ligand>
        <name>L-glutamate</name>
        <dbReference type="ChEBI" id="CHEBI:29985"/>
    </ligand>
</feature>
<keyword evidence="3 18" id="KW-0812">Transmembrane</keyword>
<accession>A0A813P776</accession>
<dbReference type="Proteomes" id="UP000663879">
    <property type="component" value="Unassembled WGS sequence"/>
</dbReference>
<dbReference type="Pfam" id="PF01094">
    <property type="entry name" value="ANF_receptor"/>
    <property type="match status" value="1"/>
</dbReference>
<dbReference type="FunFam" id="3.40.190.10:FF:000087">
    <property type="entry name" value="glutamate receptor 4 isoform X2"/>
    <property type="match status" value="1"/>
</dbReference>
<dbReference type="AlphaFoldDB" id="A0A813P776"/>
<feature type="site" description="Interaction with the cone snail toxin Con-ikot-ikot" evidence="16">
    <location>
        <position position="774"/>
    </location>
</feature>
<keyword evidence="6" id="KW-0770">Synapse</keyword>
<evidence type="ECO:0000256" key="9">
    <source>
        <dbReference type="ARBA" id="ARBA00023170"/>
    </source>
</evidence>
<dbReference type="InterPro" id="IPR015683">
    <property type="entry name" value="Ionotropic_Glu_rcpt"/>
</dbReference>
<keyword evidence="8 18" id="KW-0472">Membrane</keyword>
<evidence type="ECO:0000256" key="13">
    <source>
        <dbReference type="ARBA" id="ARBA00023303"/>
    </source>
</evidence>
<dbReference type="SMART" id="SM00079">
    <property type="entry name" value="PBPe"/>
    <property type="match status" value="1"/>
</dbReference>
<dbReference type="InterPro" id="IPR001828">
    <property type="entry name" value="ANF_lig-bd_rcpt"/>
</dbReference>
<evidence type="ECO:0000259" key="20">
    <source>
        <dbReference type="SMART" id="SM00918"/>
    </source>
</evidence>
<feature type="binding site" evidence="15">
    <location>
        <position position="769"/>
    </location>
    <ligand>
        <name>L-glutamate</name>
        <dbReference type="ChEBI" id="CHEBI:29985"/>
    </ligand>
</feature>
<dbReference type="GO" id="GO:0022824">
    <property type="term" value="F:transmitter-gated monoatomic ion channel activity"/>
    <property type="evidence" value="ECO:0007669"/>
    <property type="project" value="UniProtKB-ARBA"/>
</dbReference>
<gene>
    <name evidence="21" type="ORF">OXX778_LOCUS3788</name>
</gene>
<feature type="binding site" evidence="15">
    <location>
        <position position="599"/>
    </location>
    <ligand>
        <name>L-glutamate</name>
        <dbReference type="ChEBI" id="CHEBI:29985"/>
    </ligand>
</feature>
<dbReference type="PANTHER" id="PTHR18966">
    <property type="entry name" value="IONOTROPIC GLUTAMATE RECEPTOR"/>
    <property type="match status" value="1"/>
</dbReference>
<feature type="site" description="Interaction with the cone snail toxin Con-ikot-ikot" evidence="16">
    <location>
        <position position="573"/>
    </location>
</feature>
<feature type="transmembrane region" description="Helical" evidence="18">
    <location>
        <begin position="909"/>
        <end position="931"/>
    </location>
</feature>
<evidence type="ECO:0000256" key="18">
    <source>
        <dbReference type="SAM" id="Phobius"/>
    </source>
</evidence>
<comment type="subcellular location">
    <subcellularLocation>
        <location evidence="14">Postsynaptic cell membrane</location>
        <topology evidence="14">Multi-pass membrane protein</topology>
    </subcellularLocation>
</comment>
<feature type="transmembrane region" description="Helical" evidence="18">
    <location>
        <begin position="718"/>
        <end position="740"/>
    </location>
</feature>
<evidence type="ECO:0000256" key="17">
    <source>
        <dbReference type="PIRSR" id="PIRSR601508-3"/>
    </source>
</evidence>
<keyword evidence="2" id="KW-1003">Cell membrane</keyword>
<evidence type="ECO:0000313" key="22">
    <source>
        <dbReference type="Proteomes" id="UP000663879"/>
    </source>
</evidence>
<evidence type="ECO:0000256" key="3">
    <source>
        <dbReference type="ARBA" id="ARBA00022692"/>
    </source>
</evidence>
<dbReference type="SUPFAM" id="SSF53850">
    <property type="entry name" value="Periplasmic binding protein-like II"/>
    <property type="match status" value="1"/>
</dbReference>
<dbReference type="InterPro" id="IPR019594">
    <property type="entry name" value="Glu/Gly-bd"/>
</dbReference>
<sequence length="977" mass="111406">MYKFNNFIKVVITFYLINNIGCNNKKNSEPLVSKDPSFTPGIPISLIYDRNTSIEVRNLVETAIRNINNGIKYGRNKWSVQTSVVETNDGHNLMETICAQMSRGVLAIFGHTSSSTIEILKSLTETYSFPFITWSYLTKKHSSNIKPSINRLKKFVNEVENDETDHDPDYYDNLDIITSEIKSQVLDSSMQLYLSLDITKALIALIDFYDWHTVYYVYNYDEAVVNIESLFKHQNKDPKLIEKIIMRKVLDINDCRDMLRAIEASNENYVLLEQNKIVMIVDLDSRESYMNFLNQVKDIGMTKTRYHYVLATQGVYELDVNDFRHGGASIFGFSIVDYYNINSIKMLADVLQTGEPLNKISNIPHEAALLIDGLVYFTKKVSNFIGNNMSSLFGLNGVSLRRAEIYLNKTKGINCSYDLKNNKKWPLGKLIINLLKNNSENDAFDGLTGRVSFDSNGKRTNYTIGIFKVGLNQPLKKAKKFSHPFFKFTYIGLMINEEKVTKAVKKVDEVKKKIVISILDDPFFMIRPNEPGKNYTGNDRFMGYCVDLTKKIAEVVNFTYELRLVRDNAFGNRDSNGNWNGIVGELVRHEADIAIAPLTITSQRERAIEFSMPFMNIGISIMIKKPKKEKPGVFSFMAPLDSKIWICVILAFIGVSIILYLVSRFSPYEWHYDASKNEKGLNNDFTILNTLWFNLAAVMQQGVDIAPRSVSGRLVASAWWFFTLILISSYTANLAAFLTVERMVSPIESAEQLSRQTEIQYGALEGGATREFFRNSKVDTYQRMWNFMQTWGPSVFVKTNAEGVQKVRDSKGKYAYLLESSLNEYLNERLPCDTIKVGNDLDSKGYGIATPIRSELRDPINLAVLQLREEGFLDELKTRWWYDRSECGNSASATKDSSQSALNLINVAGIFYILIAGLILSVFVAGLELMYKARKQSKRKNIQFSEAIKSKMRISISGYDESIKEFQGNNNLLENKP</sequence>
<feature type="disulfide bond" evidence="17">
    <location>
        <begin position="832"/>
        <end position="887"/>
    </location>
</feature>
<evidence type="ECO:0000256" key="15">
    <source>
        <dbReference type="PIRSR" id="PIRSR601508-1"/>
    </source>
</evidence>
<evidence type="ECO:0000256" key="14">
    <source>
        <dbReference type="ARBA" id="ARBA00034104"/>
    </source>
</evidence>
<dbReference type="EMBL" id="CAJNOC010000347">
    <property type="protein sequence ID" value="CAF0748590.1"/>
    <property type="molecule type" value="Genomic_DNA"/>
</dbReference>
<keyword evidence="10" id="KW-0325">Glycoprotein</keyword>
<dbReference type="SUPFAM" id="SSF53822">
    <property type="entry name" value="Periplasmic binding protein-like I"/>
    <property type="match status" value="2"/>
</dbReference>
<keyword evidence="9" id="KW-0675">Receptor</keyword>
<evidence type="ECO:0000259" key="19">
    <source>
        <dbReference type="SMART" id="SM00079"/>
    </source>
</evidence>
<name>A0A813P776_9BILA</name>
<feature type="domain" description="Ionotropic glutamate receptor C-terminal" evidence="19">
    <location>
        <begin position="512"/>
        <end position="883"/>
    </location>
</feature>
<dbReference type="InterPro" id="IPR028082">
    <property type="entry name" value="Peripla_BP_I"/>
</dbReference>
<evidence type="ECO:0000256" key="2">
    <source>
        <dbReference type="ARBA" id="ARBA00022475"/>
    </source>
</evidence>
<dbReference type="Pfam" id="PF00060">
    <property type="entry name" value="Lig_chan"/>
    <property type="match status" value="1"/>
</dbReference>
<evidence type="ECO:0000256" key="12">
    <source>
        <dbReference type="ARBA" id="ARBA00023286"/>
    </source>
</evidence>
<dbReference type="GO" id="GO:0007166">
    <property type="term" value="P:cell surface receptor signaling pathway"/>
    <property type="evidence" value="ECO:0007669"/>
    <property type="project" value="UniProtKB-ARBA"/>
</dbReference>
<dbReference type="FunFam" id="1.10.287.70:FF:000067">
    <property type="entry name" value="glutamate receptor 2 isoform X1"/>
    <property type="match status" value="1"/>
</dbReference>
<keyword evidence="1" id="KW-0813">Transport</keyword>
<evidence type="ECO:0000256" key="1">
    <source>
        <dbReference type="ARBA" id="ARBA00022448"/>
    </source>
</evidence>
<keyword evidence="12" id="KW-1071">Ligand-gated ion channel</keyword>
<keyword evidence="11" id="KW-0628">Postsynaptic cell membrane</keyword>
<evidence type="ECO:0000256" key="6">
    <source>
        <dbReference type="ARBA" id="ARBA00023018"/>
    </source>
</evidence>
<evidence type="ECO:0000256" key="10">
    <source>
        <dbReference type="ARBA" id="ARBA00023180"/>
    </source>
</evidence>
<proteinExistence type="predicted"/>
<feature type="disulfide bond" evidence="17">
    <location>
        <begin position="98"/>
        <end position="415"/>
    </location>
</feature>
<protein>
    <submittedName>
        <fullName evidence="21">Uncharacterized protein</fullName>
    </submittedName>
</protein>
<dbReference type="InterPro" id="IPR001320">
    <property type="entry name" value="Iontro_rcpt_C"/>
</dbReference>
<evidence type="ECO:0000256" key="4">
    <source>
        <dbReference type="ARBA" id="ARBA00022729"/>
    </source>
</evidence>
<dbReference type="Gene3D" id="1.10.287.70">
    <property type="match status" value="1"/>
</dbReference>
<comment type="caution">
    <text evidence="21">The sequence shown here is derived from an EMBL/GenBank/DDBJ whole genome shotgun (WGS) entry which is preliminary data.</text>
</comment>
<evidence type="ECO:0000256" key="11">
    <source>
        <dbReference type="ARBA" id="ARBA00023257"/>
    </source>
</evidence>
<feature type="binding site" evidence="15">
    <location>
        <position position="819"/>
    </location>
    <ligand>
        <name>L-glutamate</name>
        <dbReference type="ChEBI" id="CHEBI:29985"/>
    </ligand>
</feature>
<feature type="transmembrane region" description="Helical" evidence="18">
    <location>
        <begin position="644"/>
        <end position="665"/>
    </location>
</feature>
<dbReference type="FunFam" id="3.40.190.10:FF:000001">
    <property type="entry name" value="Glutamate receptor ionotropic, kainate 2"/>
    <property type="match status" value="1"/>
</dbReference>
<feature type="site" description="Crucial to convey clamshell closure to channel opening" evidence="16">
    <location>
        <position position="747"/>
    </location>
</feature>
<evidence type="ECO:0000256" key="5">
    <source>
        <dbReference type="ARBA" id="ARBA00022989"/>
    </source>
</evidence>
<dbReference type="InterPro" id="IPR001508">
    <property type="entry name" value="Iono_Glu_rcpt_met"/>
</dbReference>
<evidence type="ECO:0000256" key="16">
    <source>
        <dbReference type="PIRSR" id="PIRSR601508-2"/>
    </source>
</evidence>
<feature type="domain" description="Ionotropic glutamate receptor L-glutamate and glycine-binding" evidence="20">
    <location>
        <begin position="522"/>
        <end position="588"/>
    </location>
</feature>
<evidence type="ECO:0000256" key="7">
    <source>
        <dbReference type="ARBA" id="ARBA00023065"/>
    </source>
</evidence>
<keyword evidence="4" id="KW-0732">Signal</keyword>
<keyword evidence="22" id="KW-1185">Reference proteome</keyword>
<dbReference type="Gene3D" id="3.40.50.2300">
    <property type="match status" value="3"/>
</dbReference>
<dbReference type="Pfam" id="PF10613">
    <property type="entry name" value="Lig_chan-Glu_bd"/>
    <property type="match status" value="1"/>
</dbReference>
<evidence type="ECO:0000256" key="8">
    <source>
        <dbReference type="ARBA" id="ARBA00023136"/>
    </source>
</evidence>
<organism evidence="21 22">
    <name type="scientific">Brachionus calyciflorus</name>
    <dbReference type="NCBI Taxonomy" id="104777"/>
    <lineage>
        <taxon>Eukaryota</taxon>
        <taxon>Metazoa</taxon>
        <taxon>Spiralia</taxon>
        <taxon>Gnathifera</taxon>
        <taxon>Rotifera</taxon>
        <taxon>Eurotatoria</taxon>
        <taxon>Monogononta</taxon>
        <taxon>Pseudotrocha</taxon>
        <taxon>Ploima</taxon>
        <taxon>Brachionidae</taxon>
        <taxon>Brachionus</taxon>
    </lineage>
</organism>
<keyword evidence="13" id="KW-0407">Ion channel</keyword>
<dbReference type="OrthoDB" id="5984008at2759"/>
<dbReference type="SMART" id="SM00918">
    <property type="entry name" value="Lig_chan-Glu_bd"/>
    <property type="match status" value="1"/>
</dbReference>
<keyword evidence="7" id="KW-0406">Ion transport</keyword>
<reference evidence="21" key="1">
    <citation type="submission" date="2021-02" db="EMBL/GenBank/DDBJ databases">
        <authorList>
            <person name="Nowell W R."/>
        </authorList>
    </citation>
    <scope>NUCLEOTIDE SEQUENCE</scope>
    <source>
        <strain evidence="21">Ploen Becks lab</strain>
    </source>
</reference>